<evidence type="ECO:0000313" key="5">
    <source>
        <dbReference type="Proteomes" id="UP000236520"/>
    </source>
</evidence>
<gene>
    <name evidence="4" type="ORF">SMF913_10169</name>
</gene>
<dbReference type="PANTHER" id="PTHR28629:SF4">
    <property type="entry name" value="TRIOKINASE_FMN CYCLASE"/>
    <property type="match status" value="1"/>
</dbReference>
<dbReference type="PANTHER" id="PTHR28629">
    <property type="entry name" value="TRIOKINASE/FMN CYCLASE"/>
    <property type="match status" value="1"/>
</dbReference>
<evidence type="ECO:0000256" key="1">
    <source>
        <dbReference type="ARBA" id="ARBA00022679"/>
    </source>
</evidence>
<dbReference type="GO" id="GO:0019563">
    <property type="term" value="P:glycerol catabolic process"/>
    <property type="evidence" value="ECO:0007669"/>
    <property type="project" value="TreeGrafter"/>
</dbReference>
<dbReference type="Proteomes" id="UP000236520">
    <property type="component" value="Unassembled WGS sequence"/>
</dbReference>
<keyword evidence="2" id="KW-0418">Kinase</keyword>
<dbReference type="InterPro" id="IPR004007">
    <property type="entry name" value="DhaL_dom"/>
</dbReference>
<dbReference type="FunFam" id="1.25.40.340:FF:000002">
    <property type="entry name" value="Dihydroxyacetone kinase, L subunit"/>
    <property type="match status" value="1"/>
</dbReference>
<dbReference type="SMART" id="SM01120">
    <property type="entry name" value="Dak2"/>
    <property type="match status" value="1"/>
</dbReference>
<name>A0A2J7Z1J9_STRMQ</name>
<reference evidence="4 5" key="1">
    <citation type="submission" date="2015-09" db="EMBL/GenBank/DDBJ databases">
        <title>Genome sequence, genome mining and natural product profiling of a biocontrol bacterium Streptomyces malaysiensis F913.</title>
        <authorList>
            <person name="Xu Y."/>
            <person name="Wei J."/>
            <person name="Xie J."/>
            <person name="Li T."/>
            <person name="Zhou Z."/>
        </authorList>
    </citation>
    <scope>NUCLEOTIDE SEQUENCE [LARGE SCALE GENOMIC DNA]</scope>
    <source>
        <strain evidence="4 5">F913</strain>
    </source>
</reference>
<dbReference type="Pfam" id="PF02734">
    <property type="entry name" value="Dak2"/>
    <property type="match status" value="1"/>
</dbReference>
<keyword evidence="5" id="KW-1185">Reference proteome</keyword>
<evidence type="ECO:0000259" key="3">
    <source>
        <dbReference type="PROSITE" id="PS51480"/>
    </source>
</evidence>
<protein>
    <recommendedName>
        <fullName evidence="3">DhaL domain-containing protein</fullName>
    </recommendedName>
</protein>
<dbReference type="AlphaFoldDB" id="A0A2J7Z1J9"/>
<feature type="domain" description="DhaL" evidence="3">
    <location>
        <begin position="3"/>
        <end position="190"/>
    </location>
</feature>
<keyword evidence="1" id="KW-0808">Transferase</keyword>
<evidence type="ECO:0000313" key="4">
    <source>
        <dbReference type="EMBL" id="PNG94144.1"/>
    </source>
</evidence>
<proteinExistence type="predicted"/>
<comment type="caution">
    <text evidence="4">The sequence shown here is derived from an EMBL/GenBank/DDBJ whole genome shotgun (WGS) entry which is preliminary data.</text>
</comment>
<dbReference type="PROSITE" id="PS51480">
    <property type="entry name" value="DHAL"/>
    <property type="match status" value="1"/>
</dbReference>
<sequence length="219" mass="22520">MSIDQRRLIQTYAHSVHMAHDTLTALDQLSGDGDFGDNLREGIDQVTTALDAAPTELAFTIAARVFLDEVGGTSGPLIGLLFQEIAHALADDNSEAGWAAGVREGMAAIQRVGEAQAGDRTMVDALLPACDALAAGGDAHASALAALNGAKATASLRARRGRASYVGERVLGAPDPGAVGVALLFWSRAKVLEQEPGVLADILSPGQGLIPADLDMQGG</sequence>
<organism evidence="4 5">
    <name type="scientific">Streptomyces malaysiensis</name>
    <dbReference type="NCBI Taxonomy" id="92644"/>
    <lineage>
        <taxon>Bacteria</taxon>
        <taxon>Bacillati</taxon>
        <taxon>Actinomycetota</taxon>
        <taxon>Actinomycetes</taxon>
        <taxon>Kitasatosporales</taxon>
        <taxon>Streptomycetaceae</taxon>
        <taxon>Streptomyces</taxon>
        <taxon>Streptomyces violaceusniger group</taxon>
    </lineage>
</organism>
<evidence type="ECO:0000256" key="2">
    <source>
        <dbReference type="ARBA" id="ARBA00022777"/>
    </source>
</evidence>
<accession>A0A2J7Z1J9</accession>
<dbReference type="EMBL" id="LJIW01000001">
    <property type="protein sequence ID" value="PNG94144.1"/>
    <property type="molecule type" value="Genomic_DNA"/>
</dbReference>
<dbReference type="GO" id="GO:0004371">
    <property type="term" value="F:glycerone kinase activity"/>
    <property type="evidence" value="ECO:0007669"/>
    <property type="project" value="InterPro"/>
</dbReference>
<dbReference type="InterPro" id="IPR050861">
    <property type="entry name" value="Dihydroxyacetone_Kinase"/>
</dbReference>
<dbReference type="InterPro" id="IPR036117">
    <property type="entry name" value="DhaL_dom_sf"/>
</dbReference>
<dbReference type="RefSeq" id="WP_102933036.1">
    <property type="nucleotide sequence ID" value="NZ_LJIW01000001.1"/>
</dbReference>
<dbReference type="SUPFAM" id="SSF101473">
    <property type="entry name" value="DhaL-like"/>
    <property type="match status" value="1"/>
</dbReference>
<dbReference type="Gene3D" id="1.25.40.340">
    <property type="match status" value="1"/>
</dbReference>
<dbReference type="GO" id="GO:0005829">
    <property type="term" value="C:cytosol"/>
    <property type="evidence" value="ECO:0007669"/>
    <property type="project" value="TreeGrafter"/>
</dbReference>